<dbReference type="Proteomes" id="UP000463868">
    <property type="component" value="Chromosome"/>
</dbReference>
<dbReference type="GO" id="GO:0003677">
    <property type="term" value="F:DNA binding"/>
    <property type="evidence" value="ECO:0007669"/>
    <property type="project" value="InterPro"/>
</dbReference>
<organism evidence="3 5">
    <name type="scientific">Acinetobacter haemolyticus</name>
    <dbReference type="NCBI Taxonomy" id="29430"/>
    <lineage>
        <taxon>Bacteria</taxon>
        <taxon>Pseudomonadati</taxon>
        <taxon>Pseudomonadota</taxon>
        <taxon>Gammaproteobacteria</taxon>
        <taxon>Moraxellales</taxon>
        <taxon>Moraxellaceae</taxon>
        <taxon>Acinetobacter</taxon>
    </lineage>
</organism>
<gene>
    <name evidence="4" type="ORF">AhaeAN43_16330</name>
    <name evidence="3" type="ORF">GPS52_12045</name>
</gene>
<feature type="coiled-coil region" evidence="1">
    <location>
        <begin position="5"/>
        <end position="39"/>
    </location>
</feature>
<dbReference type="InterPro" id="IPR001650">
    <property type="entry name" value="Helicase_C-like"/>
</dbReference>
<dbReference type="Pfam" id="PF00271">
    <property type="entry name" value="Helicase_C"/>
    <property type="match status" value="1"/>
</dbReference>
<dbReference type="InterPro" id="IPR014001">
    <property type="entry name" value="Helicase_ATP-bd"/>
</dbReference>
<dbReference type="InterPro" id="IPR054347">
    <property type="entry name" value="TOTE_primase"/>
</dbReference>
<protein>
    <submittedName>
        <fullName evidence="3">DEAD/DEAH box helicase</fullName>
    </submittedName>
</protein>
<dbReference type="SUPFAM" id="SSF52540">
    <property type="entry name" value="P-loop containing nucleoside triphosphate hydrolases"/>
    <property type="match status" value="2"/>
</dbReference>
<keyword evidence="3" id="KW-0547">Nucleotide-binding</keyword>
<reference evidence="3 5" key="2">
    <citation type="submission" date="2019-12" db="EMBL/GenBank/DDBJ databases">
        <title>Acinetobacter haemolyticus comparative genomics.</title>
        <authorList>
            <person name="Castro-Jaimes S."/>
            <person name="Bello-Lopez E."/>
            <person name="Velazquez-Acosta C."/>
            <person name="Volkow-Fernandez P."/>
            <person name="Lozano-Zarain P."/>
            <person name="Castillo Ramirez S."/>
            <person name="Cevallos M.A."/>
        </authorList>
    </citation>
    <scope>NUCLEOTIDE SEQUENCE [LARGE SCALE GENOMIC DNA]</scope>
    <source>
        <strain evidence="3 5">AN10</strain>
    </source>
</reference>
<sequence length="786" mass="89267">MNNKLKEIAVRLQQILDQITLLQNEYQSLYQEKEKLISLEEKNKNYLSAEERLLLFSQRFIGRTDTFAYRWENSSGKSGYSVACANEWKHGICYKPQIKCSDCKSRQLLPITQEVLYSHLTGQKVIGIYPLLATDQCRLLAVDFDKSDWKNCVTAFSEACLSLNIPFLVERSRSGNGAHVWIFFSEPIAAKQARLMGAGILDKAMELYPALDFESYDRMFPNQDHMPAGGFGNLIALPLQKHARALGNSTFIDSNFNAFTDPWTVLQQTELMSSSEVNNIVNELGYNFIEQNQTDVDHEAPWVKNIPKKNQKIAGCPDAIELVFANMIHIPIQTLPSQLIAQLKRLATFSNPRFFKAQAMRFSTTGIPRHICCARLEGQYLSLPRGCLTDIIHLLNQQDTKIKLKDQRTKGNILVNINLLTELSSEQEMACKKILEHDVGVLHAPTAFGKTVTAISIIAKRQTNTLIIVHNKELVSQWKERLHSFLADVEIGTIQGGKAKPSNQIDIATYQSLINRVNNSIKPIAFNYGQIIVDECHHLSAPSYEFLLSEVSPYYILGLTATPERQDGHQPIIFMQAGSIVYKAKSNNHTQLKKLLIKVNYEGEFPEIFFGTENKPHISKLMQHLTEDTERNNAIIKDVSHCIQNGQIPLILTERRKHAENLRNKLNDLGYKTSILQGGMSHTKNIKEKQNLDDAHVVIATGKYIGEGFDLPRLDTLFLAFPISWKGTLAQYVGRIHRSNEGKFEVQVYDYVDVNHPIFVKMFQRRSKSYKALGYIVEQSHNNIVL</sequence>
<dbReference type="EMBL" id="WTTO01000038">
    <property type="protein sequence ID" value="NAR74209.1"/>
    <property type="molecule type" value="Genomic_DNA"/>
</dbReference>
<evidence type="ECO:0000313" key="3">
    <source>
        <dbReference type="EMBL" id="NAR74209.1"/>
    </source>
</evidence>
<dbReference type="InterPro" id="IPR027417">
    <property type="entry name" value="P-loop_NTPase"/>
</dbReference>
<dbReference type="Pfam" id="PF04851">
    <property type="entry name" value="ResIII"/>
    <property type="match status" value="1"/>
</dbReference>
<dbReference type="AlphaFoldDB" id="A0A2K8Q0Q6"/>
<evidence type="ECO:0000256" key="1">
    <source>
        <dbReference type="SAM" id="Coils"/>
    </source>
</evidence>
<dbReference type="SMART" id="SM00487">
    <property type="entry name" value="DEXDc"/>
    <property type="match status" value="1"/>
</dbReference>
<dbReference type="CDD" id="cd18785">
    <property type="entry name" value="SF2_C"/>
    <property type="match status" value="1"/>
</dbReference>
<dbReference type="Pfam" id="PF22548">
    <property type="entry name" value="AEP-TOTE"/>
    <property type="match status" value="1"/>
</dbReference>
<evidence type="ECO:0000313" key="6">
    <source>
        <dbReference type="Proteomes" id="UP000463868"/>
    </source>
</evidence>
<dbReference type="Proteomes" id="UP000451048">
    <property type="component" value="Unassembled WGS sequence"/>
</dbReference>
<dbReference type="EMBL" id="CP031976">
    <property type="protein sequence ID" value="QHI14801.1"/>
    <property type="molecule type" value="Genomic_DNA"/>
</dbReference>
<proteinExistence type="predicted"/>
<dbReference type="GO" id="GO:0004386">
    <property type="term" value="F:helicase activity"/>
    <property type="evidence" value="ECO:0007669"/>
    <property type="project" value="UniProtKB-KW"/>
</dbReference>
<dbReference type="GO" id="GO:0016787">
    <property type="term" value="F:hydrolase activity"/>
    <property type="evidence" value="ECO:0007669"/>
    <property type="project" value="InterPro"/>
</dbReference>
<dbReference type="GO" id="GO:0005524">
    <property type="term" value="F:ATP binding"/>
    <property type="evidence" value="ECO:0007669"/>
    <property type="project" value="InterPro"/>
</dbReference>
<accession>A0A2K8Q0Q6</accession>
<feature type="domain" description="Helicase ATP-binding" evidence="2">
    <location>
        <begin position="431"/>
        <end position="581"/>
    </location>
</feature>
<dbReference type="PANTHER" id="PTHR47396">
    <property type="entry name" value="TYPE I RESTRICTION ENZYME ECOKI R PROTEIN"/>
    <property type="match status" value="1"/>
</dbReference>
<dbReference type="Gene3D" id="3.40.50.300">
    <property type="entry name" value="P-loop containing nucleotide triphosphate hydrolases"/>
    <property type="match status" value="2"/>
</dbReference>
<dbReference type="CDD" id="cd17926">
    <property type="entry name" value="DEXHc_RE"/>
    <property type="match status" value="1"/>
</dbReference>
<dbReference type="InterPro" id="IPR050742">
    <property type="entry name" value="Helicase_Restrict-Modif_Enz"/>
</dbReference>
<evidence type="ECO:0000313" key="5">
    <source>
        <dbReference type="Proteomes" id="UP000451048"/>
    </source>
</evidence>
<keyword evidence="3" id="KW-0378">Hydrolase</keyword>
<dbReference type="RefSeq" id="WP_001060549.1">
    <property type="nucleotide sequence ID" value="NZ_BKQF01000067.1"/>
</dbReference>
<keyword evidence="1" id="KW-0175">Coiled coil</keyword>
<evidence type="ECO:0000259" key="2">
    <source>
        <dbReference type="PROSITE" id="PS51192"/>
    </source>
</evidence>
<dbReference type="GO" id="GO:0005829">
    <property type="term" value="C:cytosol"/>
    <property type="evidence" value="ECO:0007669"/>
    <property type="project" value="TreeGrafter"/>
</dbReference>
<dbReference type="PANTHER" id="PTHR47396:SF1">
    <property type="entry name" value="ATP-DEPENDENT HELICASE IRC3-RELATED"/>
    <property type="match status" value="1"/>
</dbReference>
<dbReference type="InterPro" id="IPR006935">
    <property type="entry name" value="Helicase/UvrB_N"/>
</dbReference>
<keyword evidence="3" id="KW-0347">Helicase</keyword>
<dbReference type="PROSITE" id="PS51192">
    <property type="entry name" value="HELICASE_ATP_BIND_1"/>
    <property type="match status" value="1"/>
</dbReference>
<evidence type="ECO:0000313" key="4">
    <source>
        <dbReference type="EMBL" id="QHI14801.1"/>
    </source>
</evidence>
<reference evidence="4 6" key="1">
    <citation type="submission" date="2018-08" db="EMBL/GenBank/DDBJ databases">
        <title>Analysis of the genomic diversity of Mexican Acinetobacter haemolyticus clinical isolates.</title>
        <authorList>
            <person name="Castro-Jaimes S."/>
            <person name="Cevallos M.A."/>
        </authorList>
    </citation>
    <scope>NUCLEOTIDE SEQUENCE [LARGE SCALE GENOMIC DNA]</scope>
    <source>
        <strain evidence="4 6">AN43</strain>
    </source>
</reference>
<name>A0A2K8Q0Q6_ACIHA</name>
<keyword evidence="3" id="KW-0067">ATP-binding</keyword>